<evidence type="ECO:0000313" key="4">
    <source>
        <dbReference type="EMBL" id="SDK35259.1"/>
    </source>
</evidence>
<accession>A0A7Z7BRZ7</accession>
<keyword evidence="2" id="KW-0560">Oxidoreductase</keyword>
<dbReference type="Pfam" id="PF08240">
    <property type="entry name" value="ADH_N"/>
    <property type="match status" value="1"/>
</dbReference>
<dbReference type="SUPFAM" id="SSF51735">
    <property type="entry name" value="NAD(P)-binding Rossmann-fold domains"/>
    <property type="match status" value="1"/>
</dbReference>
<organism evidence="4 5">
    <name type="scientific">Agrobacterium fabrum</name>
    <dbReference type="NCBI Taxonomy" id="1176649"/>
    <lineage>
        <taxon>Bacteria</taxon>
        <taxon>Pseudomonadati</taxon>
        <taxon>Pseudomonadota</taxon>
        <taxon>Alphaproteobacteria</taxon>
        <taxon>Hyphomicrobiales</taxon>
        <taxon>Rhizobiaceae</taxon>
        <taxon>Rhizobium/Agrobacterium group</taxon>
        <taxon>Agrobacterium</taxon>
        <taxon>Agrobacterium tumefaciens complex</taxon>
    </lineage>
</organism>
<protein>
    <submittedName>
        <fullName evidence="4">NADPH2:quinone reductase</fullName>
    </submittedName>
</protein>
<sequence length="335" mass="34998">MSQTKGFAVQIDRYGPPEVLVCRDIDLLPLAPREVRIQTLMAAVNHTDLEIRAGNWPVRKQNPFPYVPGVEVVGTVVEMGSAVSEWTVGETVTTMMQGLGGVKAERDGGYAEFVTVDADTLALVPPSVNVAELAALGLVGVTAYEGLKRLGPLEGRRVLITGAAGGVGSAATAIAKALGASVTGLVSRSEQMDYVRGLGAERVEVARGGPLPFPSGSYDGVLDVVGGDLFGPCVNALRDGGVFSLVGAVGGGRVTFDAWHLIRPVTLTGYSTESLDGAGLRHAISDLCDWLASGEVCSPKYRIISMQDASKAHETLERGGVEGRLLLAPTIIQTS</sequence>
<name>A0A7Z7BRZ7_9HYPH</name>
<evidence type="ECO:0000259" key="3">
    <source>
        <dbReference type="SMART" id="SM00829"/>
    </source>
</evidence>
<comment type="caution">
    <text evidence="4">The sequence shown here is derived from an EMBL/GenBank/DDBJ whole genome shotgun (WGS) entry which is preliminary data.</text>
</comment>
<dbReference type="SUPFAM" id="SSF50129">
    <property type="entry name" value="GroES-like"/>
    <property type="match status" value="1"/>
</dbReference>
<dbReference type="InterPro" id="IPR020843">
    <property type="entry name" value="ER"/>
</dbReference>
<evidence type="ECO:0000313" key="5">
    <source>
        <dbReference type="Proteomes" id="UP000198917"/>
    </source>
</evidence>
<dbReference type="Gene3D" id="3.90.180.10">
    <property type="entry name" value="Medium-chain alcohol dehydrogenases, catalytic domain"/>
    <property type="match status" value="1"/>
</dbReference>
<dbReference type="InterPro" id="IPR036291">
    <property type="entry name" value="NAD(P)-bd_dom_sf"/>
</dbReference>
<dbReference type="PANTHER" id="PTHR48106">
    <property type="entry name" value="QUINONE OXIDOREDUCTASE PIG3-RELATED"/>
    <property type="match status" value="1"/>
</dbReference>
<dbReference type="InterPro" id="IPR013154">
    <property type="entry name" value="ADH-like_N"/>
</dbReference>
<dbReference type="GO" id="GO:0070402">
    <property type="term" value="F:NADPH binding"/>
    <property type="evidence" value="ECO:0007669"/>
    <property type="project" value="TreeGrafter"/>
</dbReference>
<evidence type="ECO:0000256" key="2">
    <source>
        <dbReference type="ARBA" id="ARBA00023002"/>
    </source>
</evidence>
<dbReference type="Gene3D" id="3.40.50.720">
    <property type="entry name" value="NAD(P)-binding Rossmann-like Domain"/>
    <property type="match status" value="1"/>
</dbReference>
<dbReference type="GO" id="GO:0016651">
    <property type="term" value="F:oxidoreductase activity, acting on NAD(P)H"/>
    <property type="evidence" value="ECO:0007669"/>
    <property type="project" value="TreeGrafter"/>
</dbReference>
<dbReference type="AlphaFoldDB" id="A0A7Z7BRZ7"/>
<dbReference type="EMBL" id="FNEW01000007">
    <property type="protein sequence ID" value="SDK35259.1"/>
    <property type="molecule type" value="Genomic_DNA"/>
</dbReference>
<proteinExistence type="predicted"/>
<dbReference type="SMART" id="SM00829">
    <property type="entry name" value="PKS_ER"/>
    <property type="match status" value="1"/>
</dbReference>
<gene>
    <name evidence="4" type="ORF">SAMN05428983_4705</name>
</gene>
<evidence type="ECO:0000256" key="1">
    <source>
        <dbReference type="ARBA" id="ARBA00022857"/>
    </source>
</evidence>
<reference evidence="4 5" key="1">
    <citation type="submission" date="2016-10" db="EMBL/GenBank/DDBJ databases">
        <authorList>
            <person name="Varghese N."/>
            <person name="Submissions S."/>
        </authorList>
    </citation>
    <scope>NUCLEOTIDE SEQUENCE [LARGE SCALE GENOMIC DNA]</scope>
    <source>
        <strain evidence="4 5">PDC82</strain>
    </source>
</reference>
<keyword evidence="1" id="KW-0521">NADP</keyword>
<dbReference type="InterPro" id="IPR011032">
    <property type="entry name" value="GroES-like_sf"/>
</dbReference>
<dbReference type="RefSeq" id="WP_092734754.1">
    <property type="nucleotide sequence ID" value="NZ_FNEW01000007.1"/>
</dbReference>
<dbReference type="InterPro" id="IPR013149">
    <property type="entry name" value="ADH-like_C"/>
</dbReference>
<dbReference type="Proteomes" id="UP000198917">
    <property type="component" value="Unassembled WGS sequence"/>
</dbReference>
<feature type="domain" description="Enoyl reductase (ER)" evidence="3">
    <location>
        <begin position="15"/>
        <end position="327"/>
    </location>
</feature>
<dbReference type="Pfam" id="PF00107">
    <property type="entry name" value="ADH_zinc_N"/>
    <property type="match status" value="1"/>
</dbReference>